<dbReference type="RefSeq" id="WP_344048100.1">
    <property type="nucleotide sequence ID" value="NZ_BAAAPB010000005.1"/>
</dbReference>
<dbReference type="EMBL" id="BAAAPB010000005">
    <property type="protein sequence ID" value="GAA1975380.1"/>
    <property type="molecule type" value="Genomic_DNA"/>
</dbReference>
<evidence type="ECO:0000313" key="4">
    <source>
        <dbReference type="Proteomes" id="UP001500571"/>
    </source>
</evidence>
<keyword evidence="2" id="KW-0732">Signal</keyword>
<evidence type="ECO:0000256" key="1">
    <source>
        <dbReference type="SAM" id="MobiDB-lite"/>
    </source>
</evidence>
<sequence>MITRTLRRALTTLAALTVLALPALCGAAGATTPDPDRPTPPQVSSTGQEPVFDDGTWTIETMLAVRHAQLTPTWWEALF</sequence>
<keyword evidence="4" id="KW-1185">Reference proteome</keyword>
<dbReference type="Proteomes" id="UP001500571">
    <property type="component" value="Unassembled WGS sequence"/>
</dbReference>
<organism evidence="3 4">
    <name type="scientific">Nocardioides panacihumi</name>
    <dbReference type="NCBI Taxonomy" id="400774"/>
    <lineage>
        <taxon>Bacteria</taxon>
        <taxon>Bacillati</taxon>
        <taxon>Actinomycetota</taxon>
        <taxon>Actinomycetes</taxon>
        <taxon>Propionibacteriales</taxon>
        <taxon>Nocardioidaceae</taxon>
        <taxon>Nocardioides</taxon>
    </lineage>
</organism>
<evidence type="ECO:0000313" key="3">
    <source>
        <dbReference type="EMBL" id="GAA1975380.1"/>
    </source>
</evidence>
<gene>
    <name evidence="3" type="ORF">GCM10009798_40810</name>
</gene>
<comment type="caution">
    <text evidence="3">The sequence shown here is derived from an EMBL/GenBank/DDBJ whole genome shotgun (WGS) entry which is preliminary data.</text>
</comment>
<proteinExistence type="predicted"/>
<feature type="region of interest" description="Disordered" evidence="1">
    <location>
        <begin position="27"/>
        <end position="51"/>
    </location>
</feature>
<feature type="signal peptide" evidence="2">
    <location>
        <begin position="1"/>
        <end position="30"/>
    </location>
</feature>
<reference evidence="3 4" key="1">
    <citation type="journal article" date="2019" name="Int. J. Syst. Evol. Microbiol.">
        <title>The Global Catalogue of Microorganisms (GCM) 10K type strain sequencing project: providing services to taxonomists for standard genome sequencing and annotation.</title>
        <authorList>
            <consortium name="The Broad Institute Genomics Platform"/>
            <consortium name="The Broad Institute Genome Sequencing Center for Infectious Disease"/>
            <person name="Wu L."/>
            <person name="Ma J."/>
        </authorList>
    </citation>
    <scope>NUCLEOTIDE SEQUENCE [LARGE SCALE GENOMIC DNA]</scope>
    <source>
        <strain evidence="3 4">JCM 15309</strain>
    </source>
</reference>
<evidence type="ECO:0000256" key="2">
    <source>
        <dbReference type="SAM" id="SignalP"/>
    </source>
</evidence>
<protein>
    <submittedName>
        <fullName evidence="3">Uncharacterized protein</fullName>
    </submittedName>
</protein>
<accession>A0ABN2RV15</accession>
<feature type="chain" id="PRO_5045708478" evidence="2">
    <location>
        <begin position="31"/>
        <end position="79"/>
    </location>
</feature>
<name>A0ABN2RV15_9ACTN</name>